<name>A0A4S8JT78_MUSBA</name>
<comment type="caution">
    <text evidence="1">The sequence shown here is derived from an EMBL/GenBank/DDBJ whole genome shotgun (WGS) entry which is preliminary data.</text>
</comment>
<dbReference type="PANTHER" id="PTHR44586:SF25">
    <property type="entry name" value="(WILD MALAYSIAN BANANA) HYPOTHETICAL PROTEIN"/>
    <property type="match status" value="1"/>
</dbReference>
<protein>
    <recommendedName>
        <fullName evidence="3">F-box domain-containing protein</fullName>
    </recommendedName>
</protein>
<organism evidence="1 2">
    <name type="scientific">Musa balbisiana</name>
    <name type="common">Banana</name>
    <dbReference type="NCBI Taxonomy" id="52838"/>
    <lineage>
        <taxon>Eukaryota</taxon>
        <taxon>Viridiplantae</taxon>
        <taxon>Streptophyta</taxon>
        <taxon>Embryophyta</taxon>
        <taxon>Tracheophyta</taxon>
        <taxon>Spermatophyta</taxon>
        <taxon>Magnoliopsida</taxon>
        <taxon>Liliopsida</taxon>
        <taxon>Zingiberales</taxon>
        <taxon>Musaceae</taxon>
        <taxon>Musa</taxon>
    </lineage>
</organism>
<dbReference type="EMBL" id="PYDT01000003">
    <property type="protein sequence ID" value="THU65354.1"/>
    <property type="molecule type" value="Genomic_DNA"/>
</dbReference>
<dbReference type="PANTHER" id="PTHR44586">
    <property type="entry name" value="F-BOX DOMAIN CONTAINING PROTEIN, EXPRESSED"/>
    <property type="match status" value="1"/>
</dbReference>
<reference evidence="1 2" key="1">
    <citation type="journal article" date="2019" name="Nat. Plants">
        <title>Genome sequencing of Musa balbisiana reveals subgenome evolution and function divergence in polyploid bananas.</title>
        <authorList>
            <person name="Yao X."/>
        </authorList>
    </citation>
    <scope>NUCLEOTIDE SEQUENCE [LARGE SCALE GENOMIC DNA]</scope>
    <source>
        <strain evidence="2">cv. DH-PKW</strain>
        <tissue evidence="1">Leaves</tissue>
    </source>
</reference>
<dbReference type="Proteomes" id="UP000317650">
    <property type="component" value="Chromosome 5"/>
</dbReference>
<proteinExistence type="predicted"/>
<evidence type="ECO:0000313" key="1">
    <source>
        <dbReference type="EMBL" id="THU65354.1"/>
    </source>
</evidence>
<gene>
    <name evidence="1" type="ORF">C4D60_Mb05t02760</name>
</gene>
<accession>A0A4S8JT78</accession>
<evidence type="ECO:0000313" key="2">
    <source>
        <dbReference type="Proteomes" id="UP000317650"/>
    </source>
</evidence>
<keyword evidence="2" id="KW-1185">Reference proteome</keyword>
<evidence type="ECO:0008006" key="3">
    <source>
        <dbReference type="Google" id="ProtNLM"/>
    </source>
</evidence>
<dbReference type="AlphaFoldDB" id="A0A4S8JT78"/>
<sequence length="154" mass="18042">MGGEFFEGEGKRRAKSKKEKKEEKIADWSNLHTNILELIVDQLTIDIANYIRFHNICKTWYATKPHSGMHPPQLPWLLLRCDYDINHLIFFSFSDNRFHSIQTLANDTREDDEWTLVDDKTMYHDVIYHKGSFYAVDETAQKPTGIRTSTMATT</sequence>